<dbReference type="SUPFAM" id="SSF52218">
    <property type="entry name" value="Flavoproteins"/>
    <property type="match status" value="1"/>
</dbReference>
<evidence type="ECO:0000313" key="2">
    <source>
        <dbReference type="EMBL" id="GGA37641.1"/>
    </source>
</evidence>
<dbReference type="AlphaFoldDB" id="A0A916R719"/>
<comment type="caution">
    <text evidence="2">The sequence shown here is derived from an EMBL/GenBank/DDBJ whole genome shotgun (WGS) entry which is preliminary data.</text>
</comment>
<dbReference type="GO" id="GO:0016491">
    <property type="term" value="F:oxidoreductase activity"/>
    <property type="evidence" value="ECO:0007669"/>
    <property type="project" value="InterPro"/>
</dbReference>
<gene>
    <name evidence="2" type="ORF">GCM10011499_03740</name>
</gene>
<name>A0A916R719_9HYPH</name>
<dbReference type="RefSeq" id="WP_127073572.1">
    <property type="nucleotide sequence ID" value="NZ_BMKB01000001.1"/>
</dbReference>
<evidence type="ECO:0000259" key="1">
    <source>
        <dbReference type="Pfam" id="PF03358"/>
    </source>
</evidence>
<dbReference type="InterPro" id="IPR005025">
    <property type="entry name" value="FMN_Rdtase-like_dom"/>
</dbReference>
<proteinExistence type="predicted"/>
<dbReference type="PANTHER" id="PTHR30543:SF21">
    <property type="entry name" value="NAD(P)H-DEPENDENT FMN REDUCTASE LOT6"/>
    <property type="match status" value="1"/>
</dbReference>
<accession>A0A916R719</accession>
<dbReference type="PANTHER" id="PTHR30543">
    <property type="entry name" value="CHROMATE REDUCTASE"/>
    <property type="match status" value="1"/>
</dbReference>
<sequence>MLKALTLSGSIRKGSENVKLQREVGARLEAAGVSVNAISLSDYDMPIFNEDLEPDHVPKAAEKLAELLRSHDIVFIATPEYNGGLPPLLVNAIAWLSRQKPFPFRNAVFGIGGVSSGKYGTIWAQSHLRDSLSKIGTLVVPTLLGLGPASEVFDSEDKLIDEGAGKKIDQMINQLTHFSRGGI</sequence>
<dbReference type="Pfam" id="PF03358">
    <property type="entry name" value="FMN_red"/>
    <property type="match status" value="1"/>
</dbReference>
<evidence type="ECO:0000313" key="3">
    <source>
        <dbReference type="Proteomes" id="UP000596977"/>
    </source>
</evidence>
<dbReference type="InterPro" id="IPR050712">
    <property type="entry name" value="NAD(P)H-dep_reductase"/>
</dbReference>
<dbReference type="Gene3D" id="3.40.50.360">
    <property type="match status" value="1"/>
</dbReference>
<dbReference type="InterPro" id="IPR029039">
    <property type="entry name" value="Flavoprotein-like_sf"/>
</dbReference>
<dbReference type="GO" id="GO:0005829">
    <property type="term" value="C:cytosol"/>
    <property type="evidence" value="ECO:0007669"/>
    <property type="project" value="TreeGrafter"/>
</dbReference>
<reference evidence="2 3" key="1">
    <citation type="journal article" date="2014" name="Int. J. Syst. Evol. Microbiol.">
        <title>Complete genome sequence of Corynebacterium casei LMG S-19264T (=DSM 44701T), isolated from a smear-ripened cheese.</title>
        <authorList>
            <consortium name="US DOE Joint Genome Institute (JGI-PGF)"/>
            <person name="Walter F."/>
            <person name="Albersmeier A."/>
            <person name="Kalinowski J."/>
            <person name="Ruckert C."/>
        </authorList>
    </citation>
    <scope>NUCLEOTIDE SEQUENCE [LARGE SCALE GENOMIC DNA]</scope>
    <source>
        <strain evidence="2 3">CGMCC 1.15896</strain>
    </source>
</reference>
<keyword evidence="3" id="KW-1185">Reference proteome</keyword>
<dbReference type="OrthoDB" id="9812295at2"/>
<dbReference type="Proteomes" id="UP000596977">
    <property type="component" value="Unassembled WGS sequence"/>
</dbReference>
<dbReference type="GO" id="GO:0010181">
    <property type="term" value="F:FMN binding"/>
    <property type="evidence" value="ECO:0007669"/>
    <property type="project" value="TreeGrafter"/>
</dbReference>
<protein>
    <submittedName>
        <fullName evidence="2">FMN reductase</fullName>
    </submittedName>
</protein>
<feature type="domain" description="NADPH-dependent FMN reductase-like" evidence="1">
    <location>
        <begin position="3"/>
        <end position="142"/>
    </location>
</feature>
<organism evidence="2 3">
    <name type="scientific">Pelagibacterium lentulum</name>
    <dbReference type="NCBI Taxonomy" id="2029865"/>
    <lineage>
        <taxon>Bacteria</taxon>
        <taxon>Pseudomonadati</taxon>
        <taxon>Pseudomonadota</taxon>
        <taxon>Alphaproteobacteria</taxon>
        <taxon>Hyphomicrobiales</taxon>
        <taxon>Devosiaceae</taxon>
        <taxon>Pelagibacterium</taxon>
    </lineage>
</organism>
<dbReference type="EMBL" id="BMKB01000001">
    <property type="protein sequence ID" value="GGA37641.1"/>
    <property type="molecule type" value="Genomic_DNA"/>
</dbReference>